<evidence type="ECO:0000313" key="1">
    <source>
        <dbReference type="EMBL" id="KAF3702570.1"/>
    </source>
</evidence>
<reference evidence="2" key="2">
    <citation type="submission" date="2019-02" db="EMBL/GenBank/DDBJ databases">
        <title>Opniocepnalus argus Var Kimnra genome.</title>
        <authorList>
            <person name="Zhou C."/>
            <person name="Xiao S."/>
        </authorList>
    </citation>
    <scope>NUCLEOTIDE SEQUENCE [LARGE SCALE GENOMIC DNA]</scope>
</reference>
<proteinExistence type="predicted"/>
<accession>A0A6G1QIP6</accession>
<gene>
    <name evidence="1" type="ORF">EXN66_Car018258</name>
</gene>
<dbReference type="Proteomes" id="UP000503349">
    <property type="component" value="Chromosome 18"/>
</dbReference>
<dbReference type="AlphaFoldDB" id="A0A6G1QIP6"/>
<evidence type="ECO:0000313" key="2">
    <source>
        <dbReference type="Proteomes" id="UP000503349"/>
    </source>
</evidence>
<dbReference type="EMBL" id="CM015729">
    <property type="protein sequence ID" value="KAF3702570.1"/>
    <property type="molecule type" value="Genomic_DNA"/>
</dbReference>
<reference evidence="1 2" key="1">
    <citation type="submission" date="2019-02" db="EMBL/GenBank/DDBJ databases">
        <title>Opniocepnalus argus genome.</title>
        <authorList>
            <person name="Zhou C."/>
            <person name="Xiao S."/>
        </authorList>
    </citation>
    <scope>NUCLEOTIDE SEQUENCE [LARGE SCALE GENOMIC DNA]</scope>
    <source>
        <strain evidence="1">OARG1902GOOAL</strain>
        <tissue evidence="1">Muscle</tissue>
    </source>
</reference>
<name>A0A6G1QIP6_CHAAH</name>
<sequence length="49" mass="5423">MNKKVQTNVQICRVGRSQNMFSNVAGYCLDLSHVGSCLILASLTTVQYM</sequence>
<protein>
    <submittedName>
        <fullName evidence="1">Uncharacterized protein</fullName>
    </submittedName>
</protein>
<keyword evidence="2" id="KW-1185">Reference proteome</keyword>
<organism evidence="1 2">
    <name type="scientific">Channa argus</name>
    <name type="common">Northern snakehead</name>
    <name type="synonym">Ophicephalus argus</name>
    <dbReference type="NCBI Taxonomy" id="215402"/>
    <lineage>
        <taxon>Eukaryota</taxon>
        <taxon>Metazoa</taxon>
        <taxon>Chordata</taxon>
        <taxon>Craniata</taxon>
        <taxon>Vertebrata</taxon>
        <taxon>Euteleostomi</taxon>
        <taxon>Actinopterygii</taxon>
        <taxon>Neopterygii</taxon>
        <taxon>Teleostei</taxon>
        <taxon>Neoteleostei</taxon>
        <taxon>Acanthomorphata</taxon>
        <taxon>Anabantaria</taxon>
        <taxon>Anabantiformes</taxon>
        <taxon>Channoidei</taxon>
        <taxon>Channidae</taxon>
        <taxon>Channa</taxon>
    </lineage>
</organism>